<name>A0A3L8SIF3_CHLGU</name>
<reference evidence="1 2" key="1">
    <citation type="journal article" date="2018" name="Proc. R. Soc. B">
        <title>A non-coding region near Follistatin controls head colour polymorphism in the Gouldian finch.</title>
        <authorList>
            <person name="Toomey M.B."/>
            <person name="Marques C.I."/>
            <person name="Andrade P."/>
            <person name="Araujo P.M."/>
            <person name="Sabatino S."/>
            <person name="Gazda M.A."/>
            <person name="Afonso S."/>
            <person name="Lopes R.J."/>
            <person name="Corbo J.C."/>
            <person name="Carneiro M."/>
        </authorList>
    </citation>
    <scope>NUCLEOTIDE SEQUENCE [LARGE SCALE GENOMIC DNA]</scope>
    <source>
        <strain evidence="1">Red01</strain>
        <tissue evidence="1">Muscle</tissue>
    </source>
</reference>
<evidence type="ECO:0000313" key="2">
    <source>
        <dbReference type="Proteomes" id="UP000276834"/>
    </source>
</evidence>
<proteinExistence type="predicted"/>
<dbReference type="EMBL" id="QUSF01000018">
    <property type="protein sequence ID" value="RLW02559.1"/>
    <property type="molecule type" value="Genomic_DNA"/>
</dbReference>
<protein>
    <submittedName>
        <fullName evidence="1">Uncharacterized protein</fullName>
    </submittedName>
</protein>
<dbReference type="AlphaFoldDB" id="A0A3L8SIF3"/>
<keyword evidence="2" id="KW-1185">Reference proteome</keyword>
<dbReference type="OrthoDB" id="10467916at2759"/>
<comment type="caution">
    <text evidence="1">The sequence shown here is derived from an EMBL/GenBank/DDBJ whole genome shotgun (WGS) entry which is preliminary data.</text>
</comment>
<sequence>MAAPLAEPSRESGSRHDLKAWKTYRRWNRGSAGSFPRSRQPLGEDTFARNFMLVLLMPEYSKQGKLAPALCKHLIGQHDAIEHEFQVALEMKEN</sequence>
<accession>A0A3L8SIF3</accession>
<organism evidence="1 2">
    <name type="scientific">Chloebia gouldiae</name>
    <name type="common">Gouldian finch</name>
    <name type="synonym">Erythrura gouldiae</name>
    <dbReference type="NCBI Taxonomy" id="44316"/>
    <lineage>
        <taxon>Eukaryota</taxon>
        <taxon>Metazoa</taxon>
        <taxon>Chordata</taxon>
        <taxon>Craniata</taxon>
        <taxon>Vertebrata</taxon>
        <taxon>Euteleostomi</taxon>
        <taxon>Archelosauria</taxon>
        <taxon>Archosauria</taxon>
        <taxon>Dinosauria</taxon>
        <taxon>Saurischia</taxon>
        <taxon>Theropoda</taxon>
        <taxon>Coelurosauria</taxon>
        <taxon>Aves</taxon>
        <taxon>Neognathae</taxon>
        <taxon>Neoaves</taxon>
        <taxon>Telluraves</taxon>
        <taxon>Australaves</taxon>
        <taxon>Passeriformes</taxon>
        <taxon>Passeroidea</taxon>
        <taxon>Passeridae</taxon>
        <taxon>Chloebia</taxon>
    </lineage>
</organism>
<dbReference type="Proteomes" id="UP000276834">
    <property type="component" value="Unassembled WGS sequence"/>
</dbReference>
<evidence type="ECO:0000313" key="1">
    <source>
        <dbReference type="EMBL" id="RLW02559.1"/>
    </source>
</evidence>
<gene>
    <name evidence="1" type="ORF">DV515_00007164</name>
</gene>